<evidence type="ECO:0000313" key="8">
    <source>
        <dbReference type="Proteomes" id="UP001153555"/>
    </source>
</evidence>
<dbReference type="FunFam" id="3.40.50.2000:FF:000060">
    <property type="entry name" value="Glycosyltransferase"/>
    <property type="match status" value="1"/>
</dbReference>
<dbReference type="GO" id="GO:0016138">
    <property type="term" value="P:glycoside biosynthetic process"/>
    <property type="evidence" value="ECO:0007669"/>
    <property type="project" value="UniProtKB-ARBA"/>
</dbReference>
<dbReference type="InterPro" id="IPR002213">
    <property type="entry name" value="UDP_glucos_trans"/>
</dbReference>
<dbReference type="InterPro" id="IPR035595">
    <property type="entry name" value="UDP_glycos_trans_CS"/>
</dbReference>
<dbReference type="CDD" id="cd03784">
    <property type="entry name" value="GT1_Gtf-like"/>
    <property type="match status" value="1"/>
</dbReference>
<evidence type="ECO:0000313" key="7">
    <source>
        <dbReference type="EMBL" id="CAA0830317.1"/>
    </source>
</evidence>
<dbReference type="GO" id="GO:0080044">
    <property type="term" value="F:quercetin 7-O-glucosyltransferase activity"/>
    <property type="evidence" value="ECO:0007669"/>
    <property type="project" value="TreeGrafter"/>
</dbReference>
<proteinExistence type="inferred from homology"/>
<sequence>MAAKQNNLHAIIIPLPYQGHINPLVNLALKIASKGIKVTFVHLEFVHLKLSKAHHNNTSGVDLFSEARSSGLDISYTTIGDGFPLEFDRDLNFSTYWNFLVRDFPAHVDEFVGNLIKSDPGSAHFLVADPISSWPAAVAEKYNLVYVGMWTQAAFVFCLAYHWELLREKGHLTCKDNEDLEIDYIPGVPSINTKDLMKYLDPENVVSEGMSIGLNDARKADFILHNTVEELEPHALSTLNRLYQPSYTVGPTPFYHNLSTFSVPKSFWFESDCAGWLGSRPAGSVLYVSFGSIVRASDYLIREVAHGLLHSGVSFIWVVRDDDSINSVLPVGFEDKIKNKALVVPWCDQIRVLSSPAVGGFLTHCGWNSTLESMWCGVPMICCPLEFDQPTVTKLVVDDWGLGIRLSERGRKVDRHEIGEMIKGFMCGSVGKGIREEVGKLKGLFRRALEVGGSSERNFERFVDDLKEKVVARAGN</sequence>
<protein>
    <recommendedName>
        <fullName evidence="5">Glycosyltransferase</fullName>
        <ecNumber evidence="5">2.4.1.-</ecNumber>
    </recommendedName>
</protein>
<dbReference type="AlphaFoldDB" id="A0A9N7RH05"/>
<dbReference type="PANTHER" id="PTHR11926:SF1494">
    <property type="entry name" value="FLAVONOL 3-O-GLUCOSYLTRANSFERASE UGT76E12-RELATED"/>
    <property type="match status" value="1"/>
</dbReference>
<keyword evidence="8" id="KW-1185">Reference proteome</keyword>
<dbReference type="EMBL" id="CACSLK010027829">
    <property type="protein sequence ID" value="CAA0830317.1"/>
    <property type="molecule type" value="Genomic_DNA"/>
</dbReference>
<dbReference type="EC" id="2.4.1.-" evidence="5"/>
<dbReference type="SUPFAM" id="SSF53756">
    <property type="entry name" value="UDP-Glycosyltransferase/glycogen phosphorylase"/>
    <property type="match status" value="1"/>
</dbReference>
<dbReference type="Pfam" id="PF00201">
    <property type="entry name" value="UDPGT"/>
    <property type="match status" value="1"/>
</dbReference>
<comment type="caution">
    <text evidence="7">The sequence shown here is derived from an EMBL/GenBank/DDBJ whole genome shotgun (WGS) entry which is preliminary data.</text>
</comment>
<evidence type="ECO:0000256" key="2">
    <source>
        <dbReference type="ARBA" id="ARBA00022676"/>
    </source>
</evidence>
<dbReference type="Pfam" id="PF26168">
    <property type="entry name" value="Glyco_transf_N"/>
    <property type="match status" value="1"/>
</dbReference>
<feature type="domain" description="Glycosyltransferase N-terminal" evidence="6">
    <location>
        <begin position="10"/>
        <end position="53"/>
    </location>
</feature>
<dbReference type="InterPro" id="IPR058980">
    <property type="entry name" value="Glyco_transf_N"/>
</dbReference>
<accession>A0A9N7RH05</accession>
<keyword evidence="3 4" id="KW-0808">Transferase</keyword>
<evidence type="ECO:0000256" key="4">
    <source>
        <dbReference type="RuleBase" id="RU003718"/>
    </source>
</evidence>
<gene>
    <name evidence="7" type="ORF">SHERM_25741</name>
</gene>
<dbReference type="PROSITE" id="PS00375">
    <property type="entry name" value="UDPGT"/>
    <property type="match status" value="1"/>
</dbReference>
<name>A0A9N7RH05_STRHE</name>
<evidence type="ECO:0000256" key="5">
    <source>
        <dbReference type="RuleBase" id="RU362057"/>
    </source>
</evidence>
<dbReference type="GO" id="GO:0080043">
    <property type="term" value="F:quercetin 3-O-glucosyltransferase activity"/>
    <property type="evidence" value="ECO:0007669"/>
    <property type="project" value="TreeGrafter"/>
</dbReference>
<dbReference type="PANTHER" id="PTHR11926">
    <property type="entry name" value="GLUCOSYL/GLUCURONOSYL TRANSFERASES"/>
    <property type="match status" value="1"/>
</dbReference>
<reference evidence="7" key="1">
    <citation type="submission" date="2019-12" db="EMBL/GenBank/DDBJ databases">
        <authorList>
            <person name="Scholes J."/>
        </authorList>
    </citation>
    <scope>NUCLEOTIDE SEQUENCE</scope>
</reference>
<evidence type="ECO:0000256" key="1">
    <source>
        <dbReference type="ARBA" id="ARBA00009995"/>
    </source>
</evidence>
<dbReference type="Proteomes" id="UP001153555">
    <property type="component" value="Unassembled WGS sequence"/>
</dbReference>
<comment type="similarity">
    <text evidence="1 4">Belongs to the UDP-glycosyltransferase family.</text>
</comment>
<dbReference type="Gene3D" id="3.40.50.2000">
    <property type="entry name" value="Glycogen Phosphorylase B"/>
    <property type="match status" value="2"/>
</dbReference>
<dbReference type="OrthoDB" id="5835829at2759"/>
<organism evidence="7 8">
    <name type="scientific">Striga hermonthica</name>
    <name type="common">Purple witchweed</name>
    <name type="synonym">Buchnera hermonthica</name>
    <dbReference type="NCBI Taxonomy" id="68872"/>
    <lineage>
        <taxon>Eukaryota</taxon>
        <taxon>Viridiplantae</taxon>
        <taxon>Streptophyta</taxon>
        <taxon>Embryophyta</taxon>
        <taxon>Tracheophyta</taxon>
        <taxon>Spermatophyta</taxon>
        <taxon>Magnoliopsida</taxon>
        <taxon>eudicotyledons</taxon>
        <taxon>Gunneridae</taxon>
        <taxon>Pentapetalae</taxon>
        <taxon>asterids</taxon>
        <taxon>lamiids</taxon>
        <taxon>Lamiales</taxon>
        <taxon>Orobanchaceae</taxon>
        <taxon>Buchnereae</taxon>
        <taxon>Striga</taxon>
    </lineage>
</organism>
<evidence type="ECO:0000259" key="6">
    <source>
        <dbReference type="Pfam" id="PF26168"/>
    </source>
</evidence>
<evidence type="ECO:0000256" key="3">
    <source>
        <dbReference type="ARBA" id="ARBA00022679"/>
    </source>
</evidence>
<keyword evidence="2 4" id="KW-0328">Glycosyltransferase</keyword>